<evidence type="ECO:0000259" key="6">
    <source>
        <dbReference type="PROSITE" id="PS50043"/>
    </source>
</evidence>
<keyword evidence="1 5" id="KW-0597">Phosphoprotein</keyword>
<dbReference type="GO" id="GO:0000160">
    <property type="term" value="P:phosphorelay signal transduction system"/>
    <property type="evidence" value="ECO:0007669"/>
    <property type="project" value="InterPro"/>
</dbReference>
<dbReference type="GO" id="GO:0003677">
    <property type="term" value="F:DNA binding"/>
    <property type="evidence" value="ECO:0007669"/>
    <property type="project" value="UniProtKB-KW"/>
</dbReference>
<dbReference type="InterPro" id="IPR001789">
    <property type="entry name" value="Sig_transdc_resp-reg_receiver"/>
</dbReference>
<dbReference type="CDD" id="cd06170">
    <property type="entry name" value="LuxR_C_like"/>
    <property type="match status" value="1"/>
</dbReference>
<evidence type="ECO:0000256" key="4">
    <source>
        <dbReference type="ARBA" id="ARBA00023163"/>
    </source>
</evidence>
<dbReference type="PRINTS" id="PR00038">
    <property type="entry name" value="HTHLUXR"/>
</dbReference>
<dbReference type="InterPro" id="IPR016032">
    <property type="entry name" value="Sig_transdc_resp-reg_C-effctor"/>
</dbReference>
<dbReference type="InterPro" id="IPR011006">
    <property type="entry name" value="CheY-like_superfamily"/>
</dbReference>
<dbReference type="STRING" id="46679.SAMN05216202_2850"/>
<accession>A0A1H2N228</accession>
<dbReference type="Pfam" id="PF00072">
    <property type="entry name" value="Response_reg"/>
    <property type="match status" value="1"/>
</dbReference>
<name>A0A1H2N228_9PSED</name>
<gene>
    <name evidence="8" type="ORF">SAMN05216202_2850</name>
</gene>
<dbReference type="PANTHER" id="PTHR43214">
    <property type="entry name" value="TWO-COMPONENT RESPONSE REGULATOR"/>
    <property type="match status" value="1"/>
</dbReference>
<dbReference type="PROSITE" id="PS50110">
    <property type="entry name" value="RESPONSE_REGULATORY"/>
    <property type="match status" value="1"/>
</dbReference>
<dbReference type="Proteomes" id="UP000198600">
    <property type="component" value="Chromosome I"/>
</dbReference>
<evidence type="ECO:0000313" key="9">
    <source>
        <dbReference type="Proteomes" id="UP000198600"/>
    </source>
</evidence>
<sequence length="209" mass="23042">MHSVLIVDDHPVIRLAVRVLLEKHGMRVVGEADNGIDAVQLVRELTPQVVILDIGIPKLDGYTVISRIKALNVRSEILILTSQPADSVCRRCIQLGARGFVNKEEDLGSLITAIKAVDTGYTFFPSLTFDSVNPSETISELEQIRSLTDREVTVLQYLAQGYSNKQIGDMLFLSNKTVSTYKTRLLQKLGATSLVDLAEFAKRNALTGN</sequence>
<dbReference type="InterPro" id="IPR058245">
    <property type="entry name" value="NreC/VraR/RcsB-like_REC"/>
</dbReference>
<evidence type="ECO:0000256" key="3">
    <source>
        <dbReference type="ARBA" id="ARBA00023125"/>
    </source>
</evidence>
<keyword evidence="3" id="KW-0238">DNA-binding</keyword>
<keyword evidence="9" id="KW-1185">Reference proteome</keyword>
<dbReference type="PROSITE" id="PS00622">
    <property type="entry name" value="HTH_LUXR_1"/>
    <property type="match status" value="1"/>
</dbReference>
<dbReference type="SMART" id="SM00448">
    <property type="entry name" value="REC"/>
    <property type="match status" value="1"/>
</dbReference>
<dbReference type="SMART" id="SM00421">
    <property type="entry name" value="HTH_LUXR"/>
    <property type="match status" value="1"/>
</dbReference>
<dbReference type="EMBL" id="LT629802">
    <property type="protein sequence ID" value="SDU99567.1"/>
    <property type="molecule type" value="Genomic_DNA"/>
</dbReference>
<proteinExistence type="predicted"/>
<evidence type="ECO:0000256" key="2">
    <source>
        <dbReference type="ARBA" id="ARBA00023015"/>
    </source>
</evidence>
<reference evidence="9" key="1">
    <citation type="submission" date="2016-10" db="EMBL/GenBank/DDBJ databases">
        <authorList>
            <person name="Varghese N."/>
            <person name="Submissions S."/>
        </authorList>
    </citation>
    <scope>NUCLEOTIDE SEQUENCE [LARGE SCALE GENOMIC DNA]</scope>
    <source>
        <strain evidence="9">LMG 2223</strain>
    </source>
</reference>
<dbReference type="AlphaFoldDB" id="A0A1H2N228"/>
<dbReference type="InterPro" id="IPR039420">
    <property type="entry name" value="WalR-like"/>
</dbReference>
<keyword evidence="4" id="KW-0804">Transcription</keyword>
<dbReference type="SUPFAM" id="SSF46894">
    <property type="entry name" value="C-terminal effector domain of the bipartite response regulators"/>
    <property type="match status" value="1"/>
</dbReference>
<keyword evidence="2" id="KW-0805">Transcription regulation</keyword>
<dbReference type="GO" id="GO:0006355">
    <property type="term" value="P:regulation of DNA-templated transcription"/>
    <property type="evidence" value="ECO:0007669"/>
    <property type="project" value="InterPro"/>
</dbReference>
<dbReference type="PROSITE" id="PS50043">
    <property type="entry name" value="HTH_LUXR_2"/>
    <property type="match status" value="1"/>
</dbReference>
<feature type="domain" description="Response regulatory" evidence="7">
    <location>
        <begin position="3"/>
        <end position="118"/>
    </location>
</feature>
<dbReference type="SUPFAM" id="SSF52172">
    <property type="entry name" value="CheY-like"/>
    <property type="match status" value="1"/>
</dbReference>
<evidence type="ECO:0000259" key="7">
    <source>
        <dbReference type="PROSITE" id="PS50110"/>
    </source>
</evidence>
<organism evidence="8 9">
    <name type="scientific">Pseudomonas mucidolens</name>
    <dbReference type="NCBI Taxonomy" id="46679"/>
    <lineage>
        <taxon>Bacteria</taxon>
        <taxon>Pseudomonadati</taxon>
        <taxon>Pseudomonadota</taxon>
        <taxon>Gammaproteobacteria</taxon>
        <taxon>Pseudomonadales</taxon>
        <taxon>Pseudomonadaceae</taxon>
        <taxon>Pseudomonas</taxon>
    </lineage>
</organism>
<evidence type="ECO:0000256" key="5">
    <source>
        <dbReference type="PROSITE-ProRule" id="PRU00169"/>
    </source>
</evidence>
<protein>
    <submittedName>
        <fullName evidence="8">Two component transcriptional regulator, LuxR family</fullName>
    </submittedName>
</protein>
<dbReference type="OrthoDB" id="9796655at2"/>
<feature type="modified residue" description="4-aspartylphosphate" evidence="5">
    <location>
        <position position="53"/>
    </location>
</feature>
<evidence type="ECO:0000313" key="8">
    <source>
        <dbReference type="EMBL" id="SDU99567.1"/>
    </source>
</evidence>
<dbReference type="PANTHER" id="PTHR43214:SF41">
    <property type="entry name" value="NITRATE_NITRITE RESPONSE REGULATOR PROTEIN NARP"/>
    <property type="match status" value="1"/>
</dbReference>
<dbReference type="Pfam" id="PF00196">
    <property type="entry name" value="GerE"/>
    <property type="match status" value="1"/>
</dbReference>
<evidence type="ECO:0000256" key="1">
    <source>
        <dbReference type="ARBA" id="ARBA00022553"/>
    </source>
</evidence>
<dbReference type="CDD" id="cd17535">
    <property type="entry name" value="REC_NarL-like"/>
    <property type="match status" value="1"/>
</dbReference>
<dbReference type="InterPro" id="IPR000792">
    <property type="entry name" value="Tscrpt_reg_LuxR_C"/>
</dbReference>
<dbReference type="RefSeq" id="WP_084378108.1">
    <property type="nucleotide sequence ID" value="NZ_LS483433.1"/>
</dbReference>
<dbReference type="Gene3D" id="3.40.50.2300">
    <property type="match status" value="1"/>
</dbReference>
<feature type="domain" description="HTH luxR-type" evidence="6">
    <location>
        <begin position="140"/>
        <end position="205"/>
    </location>
</feature>